<dbReference type="EMBL" id="KQ086038">
    <property type="protein sequence ID" value="KLO10032.1"/>
    <property type="molecule type" value="Genomic_DNA"/>
</dbReference>
<protein>
    <submittedName>
        <fullName evidence="1">Uncharacterized protein</fullName>
    </submittedName>
</protein>
<reference evidence="1 2" key="1">
    <citation type="submission" date="2015-04" db="EMBL/GenBank/DDBJ databases">
        <title>Complete genome sequence of Schizopora paradoxa KUC8140, a cosmopolitan wood degrader in East Asia.</title>
        <authorList>
            <consortium name="DOE Joint Genome Institute"/>
            <person name="Min B."/>
            <person name="Park H."/>
            <person name="Jang Y."/>
            <person name="Kim J.-J."/>
            <person name="Kim K.H."/>
            <person name="Pangilinan J."/>
            <person name="Lipzen A."/>
            <person name="Riley R."/>
            <person name="Grigoriev I.V."/>
            <person name="Spatafora J.W."/>
            <person name="Choi I.-G."/>
        </authorList>
    </citation>
    <scope>NUCLEOTIDE SEQUENCE [LARGE SCALE GENOMIC DNA]</scope>
    <source>
        <strain evidence="1 2">KUC8140</strain>
    </source>
</reference>
<dbReference type="OrthoDB" id="3066495at2759"/>
<gene>
    <name evidence="1" type="ORF">SCHPADRAFT_943191</name>
</gene>
<proteinExistence type="predicted"/>
<evidence type="ECO:0000313" key="1">
    <source>
        <dbReference type="EMBL" id="KLO10032.1"/>
    </source>
</evidence>
<sequence>MAFLENLDVAPHFPLDSPPSAPVTQLLTRRVETSVSSIASDATAPNLPGAGRTVGILLDWLGARLETVLNKRAESLGYGPHAVAEHIRVLCHHADTSIVERHGATLPLQFSLTRTERKRLKTLCKKLLKHANAEVLDTQLVALNEIISLSIEDPHVRALLQSCDHDRLLAKYSEPDLIMTTSKALGSIKNVQVHSLWSRILPYASSSSAQFSRCGFGEIAYRSYNFAALEASLRDPDSSFLAAQYLMSAYELAANLSDAGQSRKAKSRLDTLWKGYIKAAISNPSIIEWENINHCLMLTDPSLTTVTFRSRTSDYEVHVSEESLVPLAVHLLKEATRVPMFFSHYFAAPKIALGKINESCTPVLFTYTTAVWGCEWDTLEGASSCVEFLQVLSGSYDLDIQLSCLHWINVKFPGLTKGTIFANDLVILFLHTTYHILQSYLCDPPSLNCVYEPIRSSVWRLSLYACTRLADYLKVGKLEDKALASFLISRLVSMDRYCKLSVLHATRKWGEPMLSYLPSGHSTWEIARLSQEGCHQDRHSTVMQFQSENTLFLVRYRAHGAFYVAPPYFPVPIDFLEDPEFTVDIMVIDDREVVHLPIDGKLSPFKENGHYPISAGCNNMGSKFYVSLAITNKDFAFNNYFGNTIDSNNMTYVDRTGKLCTH</sequence>
<keyword evidence="2" id="KW-1185">Reference proteome</keyword>
<dbReference type="AlphaFoldDB" id="A0A0H2REP9"/>
<organism evidence="1 2">
    <name type="scientific">Schizopora paradoxa</name>
    <dbReference type="NCBI Taxonomy" id="27342"/>
    <lineage>
        <taxon>Eukaryota</taxon>
        <taxon>Fungi</taxon>
        <taxon>Dikarya</taxon>
        <taxon>Basidiomycota</taxon>
        <taxon>Agaricomycotina</taxon>
        <taxon>Agaricomycetes</taxon>
        <taxon>Hymenochaetales</taxon>
        <taxon>Schizoporaceae</taxon>
        <taxon>Schizopora</taxon>
    </lineage>
</organism>
<dbReference type="InParanoid" id="A0A0H2REP9"/>
<evidence type="ECO:0000313" key="2">
    <source>
        <dbReference type="Proteomes" id="UP000053477"/>
    </source>
</evidence>
<dbReference type="Proteomes" id="UP000053477">
    <property type="component" value="Unassembled WGS sequence"/>
</dbReference>
<accession>A0A0H2REP9</accession>
<name>A0A0H2REP9_9AGAM</name>